<evidence type="ECO:0000313" key="4">
    <source>
        <dbReference type="EMBL" id="PIU41615.1"/>
    </source>
</evidence>
<dbReference type="AlphaFoldDB" id="A0A2J0KT87"/>
<dbReference type="EMBL" id="PEWV01000042">
    <property type="protein sequence ID" value="PIU41615.1"/>
    <property type="molecule type" value="Genomic_DNA"/>
</dbReference>
<organism evidence="4 5">
    <name type="scientific">Candidatus Aquitaenariimonas noxiae</name>
    <dbReference type="NCBI Taxonomy" id="1974741"/>
    <lineage>
        <taxon>Bacteria</taxon>
        <taxon>Pseudomonadati</taxon>
        <taxon>Candidatus Omnitrophota</taxon>
        <taxon>Candidatus Aquitaenariimonas</taxon>
    </lineage>
</organism>
<sequence>MEGKNVSEILMEEQIKILIELQGLDREIFRLEKELAAKPGEIKTLEDIYKNKEEEAKNIDAELKKVQLEHKNKEMELKTKEESIKKLQSQLYQVKTNKEYTAMDTEIKSARADCSLLEDGIINLLDKIEEIEKIKEQGKEQLKVEQKKLEGEKKVISEGAKKIEEELSMLKAKRKEVSEKVDKTILAKYERILYNKDGLALVPVRGNACQGCFLNLPPQVINEIKMKKDFVFCESCARLLYLEE</sequence>
<feature type="coiled-coil region" evidence="1">
    <location>
        <begin position="42"/>
        <end position="97"/>
    </location>
</feature>
<evidence type="ECO:0000259" key="3">
    <source>
        <dbReference type="Pfam" id="PF24481"/>
    </source>
</evidence>
<dbReference type="Gene3D" id="1.10.287.1490">
    <property type="match status" value="1"/>
</dbReference>
<evidence type="ECO:0000313" key="5">
    <source>
        <dbReference type="Proteomes" id="UP000230052"/>
    </source>
</evidence>
<reference evidence="4 5" key="1">
    <citation type="submission" date="2017-09" db="EMBL/GenBank/DDBJ databases">
        <title>Depth-based differentiation of microbial function through sediment-hosted aquifers and enrichment of novel symbionts in the deep terrestrial subsurface.</title>
        <authorList>
            <person name="Probst A.J."/>
            <person name="Ladd B."/>
            <person name="Jarett J.K."/>
            <person name="Geller-Mcgrath D.E."/>
            <person name="Sieber C.M."/>
            <person name="Emerson J.B."/>
            <person name="Anantharaman K."/>
            <person name="Thomas B.C."/>
            <person name="Malmstrom R."/>
            <person name="Stieglmeier M."/>
            <person name="Klingl A."/>
            <person name="Woyke T."/>
            <person name="Ryan C.M."/>
            <person name="Banfield J.F."/>
        </authorList>
    </citation>
    <scope>NUCLEOTIDE SEQUENCE [LARGE SCALE GENOMIC DNA]</scope>
    <source>
        <strain evidence="4">CG07_land_8_20_14_0_80_42_15</strain>
    </source>
</reference>
<dbReference type="Pfam" id="PF24481">
    <property type="entry name" value="CT398_CC"/>
    <property type="match status" value="1"/>
</dbReference>
<dbReference type="InterPro" id="IPR056003">
    <property type="entry name" value="CT398_CC_hairpin"/>
</dbReference>
<comment type="caution">
    <text evidence="4">The sequence shown here is derived from an EMBL/GenBank/DDBJ whole genome shotgun (WGS) entry which is preliminary data.</text>
</comment>
<feature type="domain" description="C4-type zinc ribbon" evidence="2">
    <location>
        <begin position="208"/>
        <end position="240"/>
    </location>
</feature>
<name>A0A2J0KT87_9BACT</name>
<dbReference type="PANTHER" id="PTHR39082:SF1">
    <property type="entry name" value="SCAVENGER RECEPTOR CLASS A MEMBER 3"/>
    <property type="match status" value="1"/>
</dbReference>
<feature type="coiled-coil region" evidence="1">
    <location>
        <begin position="121"/>
        <end position="180"/>
    </location>
</feature>
<dbReference type="Proteomes" id="UP000230052">
    <property type="component" value="Unassembled WGS sequence"/>
</dbReference>
<dbReference type="InterPro" id="IPR003743">
    <property type="entry name" value="Zf-RING_7"/>
</dbReference>
<evidence type="ECO:0000256" key="1">
    <source>
        <dbReference type="SAM" id="Coils"/>
    </source>
</evidence>
<evidence type="ECO:0000259" key="2">
    <source>
        <dbReference type="Pfam" id="PF02591"/>
    </source>
</evidence>
<dbReference type="PANTHER" id="PTHR39082">
    <property type="entry name" value="PHOSPHOLIPASE C-BETA-2-RELATED"/>
    <property type="match status" value="1"/>
</dbReference>
<accession>A0A2J0KT87</accession>
<gene>
    <name evidence="4" type="ORF">COS99_04705</name>
</gene>
<dbReference type="InterPro" id="IPR052376">
    <property type="entry name" value="Oxidative_Scav/Glycosyltrans"/>
</dbReference>
<keyword evidence="1" id="KW-0175">Coiled coil</keyword>
<feature type="domain" description="CT398-like coiled coil hairpin" evidence="3">
    <location>
        <begin position="21"/>
        <end position="193"/>
    </location>
</feature>
<protein>
    <submittedName>
        <fullName evidence="4">Uncharacterized protein</fullName>
    </submittedName>
</protein>
<dbReference type="Pfam" id="PF02591">
    <property type="entry name" value="Zn_ribbon_9"/>
    <property type="match status" value="1"/>
</dbReference>
<proteinExistence type="predicted"/>